<gene>
    <name evidence="2" type="ORF">DFQ05_0424</name>
</gene>
<keyword evidence="1" id="KW-1133">Transmembrane helix</keyword>
<feature type="transmembrane region" description="Helical" evidence="1">
    <location>
        <begin position="151"/>
        <end position="169"/>
    </location>
</feature>
<reference evidence="2 3" key="1">
    <citation type="journal article" date="2015" name="Stand. Genomic Sci.">
        <title>Genomic Encyclopedia of Bacterial and Archaeal Type Strains, Phase III: the genomes of soil and plant-associated and newly described type strains.</title>
        <authorList>
            <person name="Whitman W.B."/>
            <person name="Woyke T."/>
            <person name="Klenk H.P."/>
            <person name="Zhou Y."/>
            <person name="Lilburn T.G."/>
            <person name="Beck B.J."/>
            <person name="De Vos P."/>
            <person name="Vandamme P."/>
            <person name="Eisen J.A."/>
            <person name="Garrity G."/>
            <person name="Hugenholtz P."/>
            <person name="Kyrpides N.C."/>
        </authorList>
    </citation>
    <scope>NUCLEOTIDE SEQUENCE [LARGE SCALE GENOMIC DNA]</scope>
    <source>
        <strain evidence="2 3">CECT 8445</strain>
    </source>
</reference>
<keyword evidence="1" id="KW-0812">Transmembrane</keyword>
<sequence length="177" mass="19341">MEKSLKSSSINYGLYLGLILASLTIIGYAVSLELFTKWWFGISMLIIVIVFGIISSMNAKKALGGFISFKEAFTAYFITILVGILLSALVSIIIFNFIDPESAVVLQDMIIENQLDMMQRFGAPQESIDAALEQMQANGSMYSIGNIVKSIAFQLIGFSIVGLIVALVVRRKDPNAA</sequence>
<dbReference type="AlphaFoldDB" id="A0A4R1KUV0"/>
<proteinExistence type="predicted"/>
<feature type="transmembrane region" description="Helical" evidence="1">
    <location>
        <begin position="75"/>
        <end position="98"/>
    </location>
</feature>
<evidence type="ECO:0000313" key="3">
    <source>
        <dbReference type="Proteomes" id="UP000295714"/>
    </source>
</evidence>
<keyword evidence="3" id="KW-1185">Reference proteome</keyword>
<dbReference type="OrthoDB" id="660361at2"/>
<protein>
    <submittedName>
        <fullName evidence="2">Uncharacterized protein DUF4199</fullName>
    </submittedName>
</protein>
<keyword evidence="1" id="KW-0472">Membrane</keyword>
<evidence type="ECO:0000256" key="1">
    <source>
        <dbReference type="SAM" id="Phobius"/>
    </source>
</evidence>
<dbReference type="EMBL" id="SMGI01000001">
    <property type="protein sequence ID" value="TCK68914.1"/>
    <property type="molecule type" value="Genomic_DNA"/>
</dbReference>
<organism evidence="2 3">
    <name type="scientific">Winogradskyella wandonensis</name>
    <dbReference type="NCBI Taxonomy" id="1442586"/>
    <lineage>
        <taxon>Bacteria</taxon>
        <taxon>Pseudomonadati</taxon>
        <taxon>Bacteroidota</taxon>
        <taxon>Flavobacteriia</taxon>
        <taxon>Flavobacteriales</taxon>
        <taxon>Flavobacteriaceae</taxon>
        <taxon>Winogradskyella</taxon>
    </lineage>
</organism>
<name>A0A4R1KUV0_9FLAO</name>
<comment type="caution">
    <text evidence="2">The sequence shown here is derived from an EMBL/GenBank/DDBJ whole genome shotgun (WGS) entry which is preliminary data.</text>
</comment>
<dbReference type="RefSeq" id="WP_132703094.1">
    <property type="nucleotide sequence ID" value="NZ_SMGI01000001.1"/>
</dbReference>
<dbReference type="Proteomes" id="UP000295714">
    <property type="component" value="Unassembled WGS sequence"/>
</dbReference>
<feature type="transmembrane region" description="Helical" evidence="1">
    <location>
        <begin position="12"/>
        <end position="32"/>
    </location>
</feature>
<dbReference type="InterPro" id="IPR025250">
    <property type="entry name" value="DUF4199"/>
</dbReference>
<dbReference type="Pfam" id="PF13858">
    <property type="entry name" value="DUF4199"/>
    <property type="match status" value="1"/>
</dbReference>
<accession>A0A4R1KUV0</accession>
<evidence type="ECO:0000313" key="2">
    <source>
        <dbReference type="EMBL" id="TCK68914.1"/>
    </source>
</evidence>
<feature type="transmembrane region" description="Helical" evidence="1">
    <location>
        <begin position="38"/>
        <end position="54"/>
    </location>
</feature>